<dbReference type="NCBIfam" id="NF033788">
    <property type="entry name" value="HTH_metalloreg"/>
    <property type="match status" value="1"/>
</dbReference>
<dbReference type="GO" id="GO:0003700">
    <property type="term" value="F:DNA-binding transcription factor activity"/>
    <property type="evidence" value="ECO:0007669"/>
    <property type="project" value="InterPro"/>
</dbReference>
<keyword evidence="3" id="KW-1185">Reference proteome</keyword>
<dbReference type="SMART" id="SM00418">
    <property type="entry name" value="HTH_ARSR"/>
    <property type="match status" value="1"/>
</dbReference>
<gene>
    <name evidence="2" type="ORF">SAMN05444000_12259</name>
</gene>
<proteinExistence type="predicted"/>
<protein>
    <submittedName>
        <fullName evidence="2">Transcriptional regulator, ArsR family</fullName>
    </submittedName>
</protein>
<dbReference type="Pfam" id="PF01022">
    <property type="entry name" value="HTH_5"/>
    <property type="match status" value="1"/>
</dbReference>
<evidence type="ECO:0000259" key="1">
    <source>
        <dbReference type="PROSITE" id="PS50987"/>
    </source>
</evidence>
<dbReference type="InterPro" id="IPR001845">
    <property type="entry name" value="HTH_ArsR_DNA-bd_dom"/>
</dbReference>
<evidence type="ECO:0000313" key="2">
    <source>
        <dbReference type="EMBL" id="SHK22023.1"/>
    </source>
</evidence>
<dbReference type="AlphaFoldDB" id="A0A1M6QPK4"/>
<dbReference type="STRING" id="1470563.SAMN05444000_12259"/>
<dbReference type="PANTHER" id="PTHR38600">
    <property type="entry name" value="TRANSCRIPTIONAL REGULATORY PROTEIN"/>
    <property type="match status" value="1"/>
</dbReference>
<name>A0A1M6QPK4_9RHOB</name>
<dbReference type="PANTHER" id="PTHR38600:SF2">
    <property type="entry name" value="SLL0088 PROTEIN"/>
    <property type="match status" value="1"/>
</dbReference>
<feature type="domain" description="HTH arsR-type" evidence="1">
    <location>
        <begin position="1"/>
        <end position="91"/>
    </location>
</feature>
<dbReference type="EMBL" id="FQZQ01000022">
    <property type="protein sequence ID" value="SHK22023.1"/>
    <property type="molecule type" value="Genomic_DNA"/>
</dbReference>
<reference evidence="3" key="1">
    <citation type="submission" date="2016-11" db="EMBL/GenBank/DDBJ databases">
        <authorList>
            <person name="Varghese N."/>
            <person name="Submissions S."/>
        </authorList>
    </citation>
    <scope>NUCLEOTIDE SEQUENCE [LARGE SCALE GENOMIC DNA]</scope>
    <source>
        <strain evidence="3">DSM 100564</strain>
    </source>
</reference>
<accession>A0A1M6QPK4</accession>
<dbReference type="PRINTS" id="PR00778">
    <property type="entry name" value="HTHARSR"/>
</dbReference>
<dbReference type="CDD" id="cd00090">
    <property type="entry name" value="HTH_ARSR"/>
    <property type="match status" value="1"/>
</dbReference>
<sequence length="107" mass="11932">MTTLVNTFAALADDTRLGIIERLMADGEQPAGDLVARSTISGPAISRHLKILREAGLIAQRTDGNRRLYAVRPEAMQAIANWTMDHRRFWEAGLDRLDAMLSEESHD</sequence>
<dbReference type="PROSITE" id="PS50987">
    <property type="entry name" value="HTH_ARSR_2"/>
    <property type="match status" value="1"/>
</dbReference>
<dbReference type="RefSeq" id="WP_073255393.1">
    <property type="nucleotide sequence ID" value="NZ_FQZQ01000022.1"/>
</dbReference>
<dbReference type="InterPro" id="IPR036390">
    <property type="entry name" value="WH_DNA-bd_sf"/>
</dbReference>
<dbReference type="OrthoDB" id="9790747at2"/>
<organism evidence="2 3">
    <name type="scientific">Shimia gijangensis</name>
    <dbReference type="NCBI Taxonomy" id="1470563"/>
    <lineage>
        <taxon>Bacteria</taxon>
        <taxon>Pseudomonadati</taxon>
        <taxon>Pseudomonadota</taxon>
        <taxon>Alphaproteobacteria</taxon>
        <taxon>Rhodobacterales</taxon>
        <taxon>Roseobacteraceae</taxon>
    </lineage>
</organism>
<dbReference type="InterPro" id="IPR036388">
    <property type="entry name" value="WH-like_DNA-bd_sf"/>
</dbReference>
<dbReference type="SUPFAM" id="SSF46785">
    <property type="entry name" value="Winged helix' DNA-binding domain"/>
    <property type="match status" value="1"/>
</dbReference>
<dbReference type="Gene3D" id="1.10.10.10">
    <property type="entry name" value="Winged helix-like DNA-binding domain superfamily/Winged helix DNA-binding domain"/>
    <property type="match status" value="1"/>
</dbReference>
<dbReference type="InterPro" id="IPR011991">
    <property type="entry name" value="ArsR-like_HTH"/>
</dbReference>
<dbReference type="Proteomes" id="UP000183982">
    <property type="component" value="Unassembled WGS sequence"/>
</dbReference>
<evidence type="ECO:0000313" key="3">
    <source>
        <dbReference type="Proteomes" id="UP000183982"/>
    </source>
</evidence>